<organism evidence="2 3">
    <name type="scientific">Batillaria attramentaria</name>
    <dbReference type="NCBI Taxonomy" id="370345"/>
    <lineage>
        <taxon>Eukaryota</taxon>
        <taxon>Metazoa</taxon>
        <taxon>Spiralia</taxon>
        <taxon>Lophotrochozoa</taxon>
        <taxon>Mollusca</taxon>
        <taxon>Gastropoda</taxon>
        <taxon>Caenogastropoda</taxon>
        <taxon>Sorbeoconcha</taxon>
        <taxon>Cerithioidea</taxon>
        <taxon>Batillariidae</taxon>
        <taxon>Batillaria</taxon>
    </lineage>
</organism>
<dbReference type="EMBL" id="JACVVK020000362">
    <property type="protein sequence ID" value="KAK7476900.1"/>
    <property type="molecule type" value="Genomic_DNA"/>
</dbReference>
<feature type="transmembrane region" description="Helical" evidence="1">
    <location>
        <begin position="54"/>
        <end position="74"/>
    </location>
</feature>
<evidence type="ECO:0000313" key="3">
    <source>
        <dbReference type="Proteomes" id="UP001519460"/>
    </source>
</evidence>
<proteinExistence type="predicted"/>
<name>A0ABD0JPC7_9CAEN</name>
<protein>
    <submittedName>
        <fullName evidence="2">Uncharacterized protein</fullName>
    </submittedName>
</protein>
<feature type="transmembrane region" description="Helical" evidence="1">
    <location>
        <begin position="224"/>
        <end position="245"/>
    </location>
</feature>
<sequence length="411" mass="44689">MSWTQCMMCFLPNYFSLRRHLSTLRTRIRHHETLCGSLHVRHASFGTMVRRATISLAVINTGGSLVFAGAFFVWTGWRRYLSPFEEAEPGSGIFLMAVTLLSVFMYLGGTVQTSLLTLMLLLSLVIRKELQHVAHDLQVLLSSGMELQKSGLSADTGKTERDIPPGCVGQTFSGGCKKETTALQTHEAYAKEVDATFCRLRRRHESACALLSGSRDCLQHLAPVCYVFSFPTLFLIIYAVASGSLALDETVPLVCVGINCVFNTVFTTCCGIIVHDALQLLAMRITSGDDGYNVYGLFTITRGTVLMIGGTFLTYTVVVIQFQLGSHVTSFCDIPPETKGASYLGSSGQVKPCNFLSDDFSVNTNFMRRSTTAATADTVSGHKPTATADTVSGYKLTATAETVSGHKLTQG</sequence>
<evidence type="ECO:0000313" key="2">
    <source>
        <dbReference type="EMBL" id="KAK7476900.1"/>
    </source>
</evidence>
<feature type="transmembrane region" description="Helical" evidence="1">
    <location>
        <begin position="251"/>
        <end position="274"/>
    </location>
</feature>
<gene>
    <name evidence="2" type="ORF">BaRGS_00031839</name>
</gene>
<keyword evidence="3" id="KW-1185">Reference proteome</keyword>
<keyword evidence="1" id="KW-1133">Transmembrane helix</keyword>
<comment type="caution">
    <text evidence="2">The sequence shown here is derived from an EMBL/GenBank/DDBJ whole genome shotgun (WGS) entry which is preliminary data.</text>
</comment>
<dbReference type="AlphaFoldDB" id="A0ABD0JPC7"/>
<accession>A0ABD0JPC7</accession>
<evidence type="ECO:0000256" key="1">
    <source>
        <dbReference type="SAM" id="Phobius"/>
    </source>
</evidence>
<feature type="transmembrane region" description="Helical" evidence="1">
    <location>
        <begin position="94"/>
        <end position="122"/>
    </location>
</feature>
<keyword evidence="1" id="KW-0472">Membrane</keyword>
<keyword evidence="1" id="KW-0812">Transmembrane</keyword>
<dbReference type="Proteomes" id="UP001519460">
    <property type="component" value="Unassembled WGS sequence"/>
</dbReference>
<reference evidence="2 3" key="1">
    <citation type="journal article" date="2023" name="Sci. Data">
        <title>Genome assembly of the Korean intertidal mud-creeper Batillaria attramentaria.</title>
        <authorList>
            <person name="Patra A.K."/>
            <person name="Ho P.T."/>
            <person name="Jun S."/>
            <person name="Lee S.J."/>
            <person name="Kim Y."/>
            <person name="Won Y.J."/>
        </authorList>
    </citation>
    <scope>NUCLEOTIDE SEQUENCE [LARGE SCALE GENOMIC DNA]</scope>
    <source>
        <strain evidence="2">Wonlab-2016</strain>
    </source>
</reference>